<comment type="similarity">
    <text evidence="1">Belongs to the fasciclin-like AGP family.</text>
</comment>
<dbReference type="SMART" id="SM00554">
    <property type="entry name" value="FAS1"/>
    <property type="match status" value="1"/>
</dbReference>
<dbReference type="PANTHER" id="PTHR33985">
    <property type="entry name" value="OS02G0491300 PROTEIN-RELATED"/>
    <property type="match status" value="1"/>
</dbReference>
<dbReference type="Proteomes" id="UP000222542">
    <property type="component" value="Unassembled WGS sequence"/>
</dbReference>
<dbReference type="AlphaFoldDB" id="A0A2G2YGJ2"/>
<dbReference type="GO" id="GO:0009834">
    <property type="term" value="P:plant-type secondary cell wall biogenesis"/>
    <property type="evidence" value="ECO:0000318"/>
    <property type="project" value="GO_Central"/>
</dbReference>
<dbReference type="FunFam" id="2.30.180.10:FF:000046">
    <property type="entry name" value="Fasciclin-like arabinogalactan family protein"/>
    <property type="match status" value="1"/>
</dbReference>
<dbReference type="Gramene" id="PHT68840">
    <property type="protein sequence ID" value="PHT68840"/>
    <property type="gene ID" value="T459_28327"/>
</dbReference>
<dbReference type="Gene3D" id="2.30.180.10">
    <property type="entry name" value="FAS1 domain"/>
    <property type="match status" value="1"/>
</dbReference>
<dbReference type="SUPFAM" id="SSF82153">
    <property type="entry name" value="FAS1 domain"/>
    <property type="match status" value="1"/>
</dbReference>
<accession>A0A2G2YGJ2</accession>
<dbReference type="InterPro" id="IPR052806">
    <property type="entry name" value="Fasciclin-like_AGP"/>
</dbReference>
<evidence type="ECO:0000256" key="1">
    <source>
        <dbReference type="ARBA" id="ARBA00007843"/>
    </source>
</evidence>
<dbReference type="STRING" id="4072.A0A2G2YGJ2"/>
<gene>
    <name evidence="4" type="ORF">T459_28327</name>
</gene>
<dbReference type="GO" id="GO:0005886">
    <property type="term" value="C:plasma membrane"/>
    <property type="evidence" value="ECO:0000318"/>
    <property type="project" value="GO_Central"/>
</dbReference>
<dbReference type="InterPro" id="IPR000782">
    <property type="entry name" value="FAS1_domain"/>
</dbReference>
<feature type="region of interest" description="Disordered" evidence="2">
    <location>
        <begin position="28"/>
        <end position="76"/>
    </location>
</feature>
<evidence type="ECO:0000313" key="4">
    <source>
        <dbReference type="EMBL" id="PHT68840.1"/>
    </source>
</evidence>
<dbReference type="PANTHER" id="PTHR33985:SF5">
    <property type="entry name" value="FASCICLIN-LIKE ARABINOGALACTAN FAMILY PROTEIN"/>
    <property type="match status" value="1"/>
</dbReference>
<name>A0A2G2YGJ2_CAPAN</name>
<dbReference type="InterPro" id="IPR036378">
    <property type="entry name" value="FAS1_dom_sf"/>
</dbReference>
<keyword evidence="5" id="KW-1185">Reference proteome</keyword>
<reference evidence="4 5" key="2">
    <citation type="journal article" date="2017" name="Genome Biol.">
        <title>New reference genome sequences of hot pepper reveal the massive evolution of plant disease-resistance genes by retroduplication.</title>
        <authorList>
            <person name="Kim S."/>
            <person name="Park J."/>
            <person name="Yeom S.I."/>
            <person name="Kim Y.M."/>
            <person name="Seo E."/>
            <person name="Kim K.T."/>
            <person name="Kim M.S."/>
            <person name="Lee J.M."/>
            <person name="Cheong K."/>
            <person name="Shin H.S."/>
            <person name="Kim S.B."/>
            <person name="Han K."/>
            <person name="Lee J."/>
            <person name="Park M."/>
            <person name="Lee H.A."/>
            <person name="Lee H.Y."/>
            <person name="Lee Y."/>
            <person name="Oh S."/>
            <person name="Lee J.H."/>
            <person name="Choi E."/>
            <person name="Choi E."/>
            <person name="Lee S.E."/>
            <person name="Jeon J."/>
            <person name="Kim H."/>
            <person name="Choi G."/>
            <person name="Song H."/>
            <person name="Lee J."/>
            <person name="Lee S.C."/>
            <person name="Kwon J.K."/>
            <person name="Lee H.Y."/>
            <person name="Koo N."/>
            <person name="Hong Y."/>
            <person name="Kim R.W."/>
            <person name="Kang W.H."/>
            <person name="Huh J.H."/>
            <person name="Kang B.C."/>
            <person name="Yang T.J."/>
            <person name="Lee Y.H."/>
            <person name="Bennetzen J.L."/>
            <person name="Choi D."/>
        </authorList>
    </citation>
    <scope>NUCLEOTIDE SEQUENCE [LARGE SCALE GENOMIC DNA]</scope>
    <source>
        <strain evidence="5">cv. CM334</strain>
    </source>
</reference>
<proteinExistence type="inferred from homology"/>
<organism evidence="4 5">
    <name type="scientific">Capsicum annuum</name>
    <name type="common">Capsicum pepper</name>
    <dbReference type="NCBI Taxonomy" id="4072"/>
    <lineage>
        <taxon>Eukaryota</taxon>
        <taxon>Viridiplantae</taxon>
        <taxon>Streptophyta</taxon>
        <taxon>Embryophyta</taxon>
        <taxon>Tracheophyta</taxon>
        <taxon>Spermatophyta</taxon>
        <taxon>Magnoliopsida</taxon>
        <taxon>eudicotyledons</taxon>
        <taxon>Gunneridae</taxon>
        <taxon>Pentapetalae</taxon>
        <taxon>asterids</taxon>
        <taxon>lamiids</taxon>
        <taxon>Solanales</taxon>
        <taxon>Solanaceae</taxon>
        <taxon>Solanoideae</taxon>
        <taxon>Capsiceae</taxon>
        <taxon>Capsicum</taxon>
    </lineage>
</organism>
<feature type="compositionally biased region" description="Pro residues" evidence="2">
    <location>
        <begin position="49"/>
        <end position="58"/>
    </location>
</feature>
<protein>
    <recommendedName>
        <fullName evidence="3">FAS1 domain-containing protein</fullName>
    </recommendedName>
</protein>
<feature type="domain" description="FAS1" evidence="3">
    <location>
        <begin position="86"/>
        <end position="211"/>
    </location>
</feature>
<reference evidence="4 5" key="1">
    <citation type="journal article" date="2014" name="Nat. Genet.">
        <title>Genome sequence of the hot pepper provides insights into the evolution of pungency in Capsicum species.</title>
        <authorList>
            <person name="Kim S."/>
            <person name="Park M."/>
            <person name="Yeom S.I."/>
            <person name="Kim Y.M."/>
            <person name="Lee J.M."/>
            <person name="Lee H.A."/>
            <person name="Seo E."/>
            <person name="Choi J."/>
            <person name="Cheong K."/>
            <person name="Kim K.T."/>
            <person name="Jung K."/>
            <person name="Lee G.W."/>
            <person name="Oh S.K."/>
            <person name="Bae C."/>
            <person name="Kim S.B."/>
            <person name="Lee H.Y."/>
            <person name="Kim S.Y."/>
            <person name="Kim M.S."/>
            <person name="Kang B.C."/>
            <person name="Jo Y.D."/>
            <person name="Yang H.B."/>
            <person name="Jeong H.J."/>
            <person name="Kang W.H."/>
            <person name="Kwon J.K."/>
            <person name="Shin C."/>
            <person name="Lim J.Y."/>
            <person name="Park J.H."/>
            <person name="Huh J.H."/>
            <person name="Kim J.S."/>
            <person name="Kim B.D."/>
            <person name="Cohen O."/>
            <person name="Paran I."/>
            <person name="Suh M.C."/>
            <person name="Lee S.B."/>
            <person name="Kim Y.K."/>
            <person name="Shin Y."/>
            <person name="Noh S.J."/>
            <person name="Park J."/>
            <person name="Seo Y.S."/>
            <person name="Kwon S.Y."/>
            <person name="Kim H.A."/>
            <person name="Park J.M."/>
            <person name="Kim H.J."/>
            <person name="Choi S.B."/>
            <person name="Bosland P.W."/>
            <person name="Reeves G."/>
            <person name="Jo S.H."/>
            <person name="Lee B.W."/>
            <person name="Cho H.T."/>
            <person name="Choi H.S."/>
            <person name="Lee M.S."/>
            <person name="Yu Y."/>
            <person name="Do Choi Y."/>
            <person name="Park B.S."/>
            <person name="van Deynze A."/>
            <person name="Ashrafi H."/>
            <person name="Hill T."/>
            <person name="Kim W.T."/>
            <person name="Pai H.S."/>
            <person name="Ahn H.K."/>
            <person name="Yeam I."/>
            <person name="Giovannoni J.J."/>
            <person name="Rose J.K."/>
            <person name="Sorensen I."/>
            <person name="Lee S.J."/>
            <person name="Kim R.W."/>
            <person name="Choi I.Y."/>
            <person name="Choi B.S."/>
            <person name="Lim J.S."/>
            <person name="Lee Y.H."/>
            <person name="Choi D."/>
        </authorList>
    </citation>
    <scope>NUCLEOTIDE SEQUENCE [LARGE SCALE GENOMIC DNA]</scope>
    <source>
        <strain evidence="5">cv. CM334</strain>
    </source>
</reference>
<evidence type="ECO:0000256" key="2">
    <source>
        <dbReference type="SAM" id="MobiDB-lite"/>
    </source>
</evidence>
<evidence type="ECO:0000313" key="5">
    <source>
        <dbReference type="Proteomes" id="UP000222542"/>
    </source>
</evidence>
<comment type="caution">
    <text evidence="4">The sequence shown here is derived from an EMBL/GenBank/DDBJ whole genome shotgun (WGS) entry which is preliminary data.</text>
</comment>
<dbReference type="OMA" id="PKFPPFF"/>
<dbReference type="EMBL" id="AYRZ02000011">
    <property type="protein sequence ID" value="PHT68840.1"/>
    <property type="molecule type" value="Genomic_DNA"/>
</dbReference>
<evidence type="ECO:0000259" key="3">
    <source>
        <dbReference type="PROSITE" id="PS50213"/>
    </source>
</evidence>
<dbReference type="PROSITE" id="PS50213">
    <property type="entry name" value="FAS1"/>
    <property type="match status" value="1"/>
</dbReference>
<sequence length="285" mass="30485">MEKTQYEAPADEPLKSLNQSRYHLVSLASANPPSVSPPPLSTTADDTTYPPPPPPPSSLPLSTTAMSPPPPPPLSLSQRQIQEQQLTAILEALIGAGDFVGWANLLSSADLSSLPVAATFFIPGNDAMSNHLGVQNLDPLLIPYHIIPQRLTFTDLLQFKPNTHIPTLLPSKFLIVTSNSLSNFTIDGSLITYPDLYVNPAFTVHGVDKILEYTVYSTDPPINNTVPDVAAPSPPSKPKSVLPAVFPAGGVRGFVDSADSNTPLAIEKLMIFSVLLGVSSSIFWL</sequence>